<protein>
    <submittedName>
        <fullName evidence="1">Uncharacterized protein</fullName>
    </submittedName>
</protein>
<reference evidence="1" key="2">
    <citation type="submission" date="2021-01" db="EMBL/GenBank/DDBJ databases">
        <authorList>
            <person name="Schikora-Tamarit M.A."/>
        </authorList>
    </citation>
    <scope>NUCLEOTIDE SEQUENCE</scope>
    <source>
        <strain evidence="1">CBS6341</strain>
    </source>
</reference>
<evidence type="ECO:0000313" key="1">
    <source>
        <dbReference type="EMBL" id="KAH3679087.1"/>
    </source>
</evidence>
<sequence>MAPNQLKQIHSLSQLNMRYERQLQLSYTNATKIPSLSQDFNYCDRDSKVDNDHSINENDKFKVGDLVLNARNKSNSILTPTNDSLTIKPSQGINIVIKQNEKYRWYSKFKSILSIFNCI</sequence>
<organism evidence="1 2">
    <name type="scientific">Wickerhamomyces mucosus</name>
    <dbReference type="NCBI Taxonomy" id="1378264"/>
    <lineage>
        <taxon>Eukaryota</taxon>
        <taxon>Fungi</taxon>
        <taxon>Dikarya</taxon>
        <taxon>Ascomycota</taxon>
        <taxon>Saccharomycotina</taxon>
        <taxon>Saccharomycetes</taxon>
        <taxon>Phaffomycetales</taxon>
        <taxon>Wickerhamomycetaceae</taxon>
        <taxon>Wickerhamomyces</taxon>
    </lineage>
</organism>
<proteinExistence type="predicted"/>
<comment type="caution">
    <text evidence="1">The sequence shown here is derived from an EMBL/GenBank/DDBJ whole genome shotgun (WGS) entry which is preliminary data.</text>
</comment>
<gene>
    <name evidence="1" type="ORF">WICMUC_001283</name>
</gene>
<keyword evidence="2" id="KW-1185">Reference proteome</keyword>
<evidence type="ECO:0000313" key="2">
    <source>
        <dbReference type="Proteomes" id="UP000769528"/>
    </source>
</evidence>
<accession>A0A9P8PVT3</accession>
<dbReference type="AlphaFoldDB" id="A0A9P8PVT3"/>
<reference evidence="1" key="1">
    <citation type="journal article" date="2021" name="Open Biol.">
        <title>Shared evolutionary footprints suggest mitochondrial oxidative damage underlies multiple complex I losses in fungi.</title>
        <authorList>
            <person name="Schikora-Tamarit M.A."/>
            <person name="Marcet-Houben M."/>
            <person name="Nosek J."/>
            <person name="Gabaldon T."/>
        </authorList>
    </citation>
    <scope>NUCLEOTIDE SEQUENCE</scope>
    <source>
        <strain evidence="1">CBS6341</strain>
    </source>
</reference>
<dbReference type="EMBL" id="JAEUBF010000390">
    <property type="protein sequence ID" value="KAH3679087.1"/>
    <property type="molecule type" value="Genomic_DNA"/>
</dbReference>
<dbReference type="Proteomes" id="UP000769528">
    <property type="component" value="Unassembled WGS sequence"/>
</dbReference>
<name>A0A9P8PVT3_9ASCO</name>